<feature type="transmembrane region" description="Helical" evidence="1">
    <location>
        <begin position="96"/>
        <end position="116"/>
    </location>
</feature>
<reference evidence="2 3" key="1">
    <citation type="submission" date="2016-06" db="EMBL/GenBank/DDBJ databases">
        <title>Draft genome sequence of Flavobacterium succinicans strain DD5b.</title>
        <authorList>
            <person name="Poehlein A."/>
            <person name="Daniel R."/>
            <person name="Simeonova D.D."/>
        </authorList>
    </citation>
    <scope>NUCLEOTIDE SEQUENCE [LARGE SCALE GENOMIC DNA]</scope>
    <source>
        <strain evidence="2 3">DD5b</strain>
    </source>
</reference>
<dbReference type="RefSeq" id="WP_410503416.1">
    <property type="nucleotide sequence ID" value="NZ_JMTM01000053.1"/>
</dbReference>
<sequence length="223" mass="26745">MMDPILHPRIIENKDWATALFVLSLVLIALTKSMYENRFNEFTKLIYSDKYVKMYRDSSHLMSGFTIALFIVQIISFAFFLQLFLSYYGRASKSDWMLFIQLFTFLTYFILAKFLLEKIIATAFKIEDVMEQFNLKKVTYRTYIGLIMLPIDLILYYFDVFSKNIFLPILVILLIINLFTYLLTIKKYQSLIMSKLFYFILYLCALEIAPYYFMYYWFTKGNT</sequence>
<keyword evidence="3" id="KW-1185">Reference proteome</keyword>
<dbReference type="AlphaFoldDB" id="A0A199XQS6"/>
<protein>
    <recommendedName>
        <fullName evidence="4">DUF4271 domain-containing protein</fullName>
    </recommendedName>
</protein>
<proteinExistence type="predicted"/>
<keyword evidence="1" id="KW-0812">Transmembrane</keyword>
<name>A0A199XQS6_9FLAO</name>
<feature type="transmembrane region" description="Helical" evidence="1">
    <location>
        <begin position="16"/>
        <end position="35"/>
    </location>
</feature>
<dbReference type="PATRIC" id="fig|29536.5.peg.1968"/>
<keyword evidence="1" id="KW-0472">Membrane</keyword>
<evidence type="ECO:0008006" key="4">
    <source>
        <dbReference type="Google" id="ProtNLM"/>
    </source>
</evidence>
<organism evidence="2 3">
    <name type="scientific">Flavobacterium succinicans</name>
    <dbReference type="NCBI Taxonomy" id="29536"/>
    <lineage>
        <taxon>Bacteria</taxon>
        <taxon>Pseudomonadati</taxon>
        <taxon>Bacteroidota</taxon>
        <taxon>Flavobacteriia</taxon>
        <taxon>Flavobacteriales</taxon>
        <taxon>Flavobacteriaceae</taxon>
        <taxon>Flavobacterium</taxon>
    </lineage>
</organism>
<keyword evidence="1" id="KW-1133">Transmembrane helix</keyword>
<comment type="caution">
    <text evidence="2">The sequence shown here is derived from an EMBL/GenBank/DDBJ whole genome shotgun (WGS) entry which is preliminary data.</text>
</comment>
<evidence type="ECO:0000313" key="3">
    <source>
        <dbReference type="Proteomes" id="UP000093807"/>
    </source>
</evidence>
<gene>
    <name evidence="2" type="ORF">FLB_18770</name>
</gene>
<dbReference type="EMBL" id="JMTM01000053">
    <property type="protein sequence ID" value="OAZ03601.1"/>
    <property type="molecule type" value="Genomic_DNA"/>
</dbReference>
<dbReference type="InterPro" id="IPR025367">
    <property type="entry name" value="DUF4271"/>
</dbReference>
<feature type="transmembrane region" description="Helical" evidence="1">
    <location>
        <begin position="164"/>
        <end position="184"/>
    </location>
</feature>
<feature type="transmembrane region" description="Helical" evidence="1">
    <location>
        <begin position="196"/>
        <end position="218"/>
    </location>
</feature>
<evidence type="ECO:0000256" key="1">
    <source>
        <dbReference type="SAM" id="Phobius"/>
    </source>
</evidence>
<dbReference type="Proteomes" id="UP000093807">
    <property type="component" value="Unassembled WGS sequence"/>
</dbReference>
<feature type="transmembrane region" description="Helical" evidence="1">
    <location>
        <begin position="61"/>
        <end position="84"/>
    </location>
</feature>
<evidence type="ECO:0000313" key="2">
    <source>
        <dbReference type="EMBL" id="OAZ03601.1"/>
    </source>
</evidence>
<dbReference type="Pfam" id="PF14093">
    <property type="entry name" value="DUF4271"/>
    <property type="match status" value="1"/>
</dbReference>
<feature type="transmembrane region" description="Helical" evidence="1">
    <location>
        <begin position="140"/>
        <end position="158"/>
    </location>
</feature>
<accession>A0A199XQS6</accession>